<name>A0AAW0EWZ3_9TRYP</name>
<evidence type="ECO:0000256" key="6">
    <source>
        <dbReference type="ARBA" id="ARBA00023136"/>
    </source>
</evidence>
<dbReference type="GO" id="GO:0005774">
    <property type="term" value="C:vacuolar membrane"/>
    <property type="evidence" value="ECO:0007669"/>
    <property type="project" value="TreeGrafter"/>
</dbReference>
<comment type="subcellular location">
    <subcellularLocation>
        <location evidence="1">Membrane</location>
        <topology evidence="1">Peripheral membrane protein</topology>
    </subcellularLocation>
</comment>
<dbReference type="GO" id="GO:0019905">
    <property type="term" value="F:syntaxin binding"/>
    <property type="evidence" value="ECO:0007669"/>
    <property type="project" value="TreeGrafter"/>
</dbReference>
<dbReference type="Proteomes" id="UP001430356">
    <property type="component" value="Unassembled WGS sequence"/>
</dbReference>
<evidence type="ECO:0000256" key="8">
    <source>
        <dbReference type="ARBA" id="ARBA00042485"/>
    </source>
</evidence>
<evidence type="ECO:0000256" key="1">
    <source>
        <dbReference type="ARBA" id="ARBA00004170"/>
    </source>
</evidence>
<gene>
    <name evidence="10" type="ORF">NESM_000711300</name>
</gene>
<evidence type="ECO:0000256" key="7">
    <source>
        <dbReference type="ARBA" id="ARBA00040047"/>
    </source>
</evidence>
<accession>A0AAW0EWZ3</accession>
<dbReference type="GO" id="GO:0016192">
    <property type="term" value="P:vesicle-mediated transport"/>
    <property type="evidence" value="ECO:0007669"/>
    <property type="project" value="UniProtKB-KW"/>
</dbReference>
<dbReference type="EMBL" id="JAECZO010000112">
    <property type="protein sequence ID" value="KAK7197607.1"/>
    <property type="molecule type" value="Genomic_DNA"/>
</dbReference>
<dbReference type="GO" id="GO:0031201">
    <property type="term" value="C:SNARE complex"/>
    <property type="evidence" value="ECO:0007669"/>
    <property type="project" value="TreeGrafter"/>
</dbReference>
<proteinExistence type="inferred from homology"/>
<evidence type="ECO:0000256" key="3">
    <source>
        <dbReference type="ARBA" id="ARBA00022448"/>
    </source>
</evidence>
<sequence>MQSHSAKEAEAEGYMKSGKKHSEKTLFHFKANYNSAAEDFDKAARIYANLSNYPMARDAWTRASEAHQKAHNDFNAANSMEKLGDFIAQYMVESQSSASSGGAKPIGEHLYEEAIRSYEAASTLYGAATNGLKQAAALKKVADLVSRMLAAAKYSRPGIGGAGAAAATAVDTARLQKEYKRIVPEVIALMERNWEATESKPFDLPDIYRSYMLFCLRAGDIEGAVQTEKRMIGIVSTSPADGTYDDSKNLFRVLNQPTNAAKAGLEIIVLCLSTSVDDGYTWANIEMGRLGAVFGFCSSSEERAAAALLAAYADRDEEALQEALKVNSCFNFLAADVSRLAKKLTLGAKGRPKETGTAAASVAAGRAAPASSTQAPVDASETDEDDLR</sequence>
<reference evidence="10 11" key="1">
    <citation type="journal article" date="2021" name="MBio">
        <title>A New Model Trypanosomatid, Novymonas esmeraldas: Genomic Perception of Its 'Candidatus Pandoraea novymonadis' Endosymbiont.</title>
        <authorList>
            <person name="Zakharova A."/>
            <person name="Saura A."/>
            <person name="Butenko A."/>
            <person name="Podesvova L."/>
            <person name="Warmusova S."/>
            <person name="Kostygov A.Y."/>
            <person name="Nenarokova A."/>
            <person name="Lukes J."/>
            <person name="Opperdoes F.R."/>
            <person name="Yurchenko V."/>
        </authorList>
    </citation>
    <scope>NUCLEOTIDE SEQUENCE [LARGE SCALE GENOMIC DNA]</scope>
    <source>
        <strain evidence="10 11">E262AT.01</strain>
    </source>
</reference>
<keyword evidence="3" id="KW-0813">Transport</keyword>
<evidence type="ECO:0000256" key="9">
    <source>
        <dbReference type="SAM" id="MobiDB-lite"/>
    </source>
</evidence>
<dbReference type="InterPro" id="IPR000744">
    <property type="entry name" value="NSF_attach"/>
</dbReference>
<dbReference type="Gene3D" id="1.25.40.10">
    <property type="entry name" value="Tetratricopeptide repeat domain"/>
    <property type="match status" value="1"/>
</dbReference>
<keyword evidence="6" id="KW-0472">Membrane</keyword>
<evidence type="ECO:0000313" key="11">
    <source>
        <dbReference type="Proteomes" id="UP001430356"/>
    </source>
</evidence>
<feature type="compositionally biased region" description="Low complexity" evidence="9">
    <location>
        <begin position="358"/>
        <end position="375"/>
    </location>
</feature>
<keyword evidence="5" id="KW-0653">Protein transport</keyword>
<dbReference type="InterPro" id="IPR011990">
    <property type="entry name" value="TPR-like_helical_dom_sf"/>
</dbReference>
<dbReference type="GO" id="GO:0006886">
    <property type="term" value="P:intracellular protein transport"/>
    <property type="evidence" value="ECO:0007669"/>
    <property type="project" value="InterPro"/>
</dbReference>
<dbReference type="PANTHER" id="PTHR13768:SF2">
    <property type="entry name" value="GAMMA-SOLUBLE NSF ATTACHMENT PROTEIN"/>
    <property type="match status" value="1"/>
</dbReference>
<keyword evidence="11" id="KW-1185">Reference proteome</keyword>
<dbReference type="SUPFAM" id="SSF48452">
    <property type="entry name" value="TPR-like"/>
    <property type="match status" value="1"/>
</dbReference>
<evidence type="ECO:0000256" key="5">
    <source>
        <dbReference type="ARBA" id="ARBA00022927"/>
    </source>
</evidence>
<feature type="region of interest" description="Disordered" evidence="9">
    <location>
        <begin position="349"/>
        <end position="388"/>
    </location>
</feature>
<evidence type="ECO:0000256" key="2">
    <source>
        <dbReference type="ARBA" id="ARBA00010050"/>
    </source>
</evidence>
<dbReference type="AlphaFoldDB" id="A0AAW0EWZ3"/>
<keyword evidence="4" id="KW-0931">ER-Golgi transport</keyword>
<evidence type="ECO:0000313" key="10">
    <source>
        <dbReference type="EMBL" id="KAK7197607.1"/>
    </source>
</evidence>
<comment type="caution">
    <text evidence="10">The sequence shown here is derived from an EMBL/GenBank/DDBJ whole genome shotgun (WGS) entry which is preliminary data.</text>
</comment>
<dbReference type="PANTHER" id="PTHR13768">
    <property type="entry name" value="SOLUBLE NSF ATTACHMENT PROTEIN SNAP"/>
    <property type="match status" value="1"/>
</dbReference>
<protein>
    <recommendedName>
        <fullName evidence="7">Gamma-soluble NSF attachment protein</fullName>
    </recommendedName>
    <alternativeName>
        <fullName evidence="8">N-ethylmaleimide-sensitive factor attachment protein gamma</fullName>
    </alternativeName>
</protein>
<organism evidence="10 11">
    <name type="scientific">Novymonas esmeraldas</name>
    <dbReference type="NCBI Taxonomy" id="1808958"/>
    <lineage>
        <taxon>Eukaryota</taxon>
        <taxon>Discoba</taxon>
        <taxon>Euglenozoa</taxon>
        <taxon>Kinetoplastea</taxon>
        <taxon>Metakinetoplastina</taxon>
        <taxon>Trypanosomatida</taxon>
        <taxon>Trypanosomatidae</taxon>
        <taxon>Novymonas</taxon>
    </lineage>
</organism>
<dbReference type="GO" id="GO:0005483">
    <property type="term" value="F:soluble NSF attachment protein activity"/>
    <property type="evidence" value="ECO:0007669"/>
    <property type="project" value="TreeGrafter"/>
</dbReference>
<evidence type="ECO:0000256" key="4">
    <source>
        <dbReference type="ARBA" id="ARBA00022892"/>
    </source>
</evidence>
<comment type="similarity">
    <text evidence="2">Belongs to the SNAP family.</text>
</comment>